<dbReference type="Pfam" id="PF01535">
    <property type="entry name" value="PPR"/>
    <property type="match status" value="1"/>
</dbReference>
<dbReference type="InterPro" id="IPR002885">
    <property type="entry name" value="PPR_rpt"/>
</dbReference>
<feature type="non-terminal residue" evidence="9">
    <location>
        <position position="706"/>
    </location>
</feature>
<dbReference type="PROSITE" id="PS50076">
    <property type="entry name" value="DNAJ_2"/>
    <property type="match status" value="1"/>
</dbReference>
<dbReference type="PROSITE" id="PS51375">
    <property type="entry name" value="PPR"/>
    <property type="match status" value="4"/>
</dbReference>
<sequence>FGRNIIEKKPRNPAKPAKPTPPFVPFSSKKSDYLYSNSNSKQNRKSHSNAYYDNHKFHKGSFNKTRYSSTKSHHQNHHKMPPAAFSTFHPHTSAFAAATMNSPSNINSPNKTPQNRRVIDSEQRYRVVDDICGESNLYKILGVEQTCSSEELRRAYISVSNFQTIGVFYGKRSRICHPDKFPEYPKATEAFQKLAYAYETLNKPSSRRAYDISGTSDLGSVSGMGDETLHGVLYQLFLEFMDGDFEMIRALVSEYMKTNSIFTTETTGMDMTPINNESFLISRAQIIAFIDALNEGNPGLNLGDDAIETLETAFRRMRELLLAGKKYVKVVQFELIRLYELQQLLRSLSYFDVFGRLRVTMQLARSTLTIPILVDNAMKEEFDTLGNKGINKGLLGDGMAKVITSLVAVLERDIKELEQKILKFDKKVTTSKADIQQPFSEDFYTNVYKAISGPSEPLPRRLQSNFTNNLKLPMDSLQVDQRSPFPSISDLKASKQDQANAITQMDKENLESVEQFNKWLYACALLKQPDEVLDVFLLMEKAGITPNIITYDNLINLFASIGDLQKTIESFELIEPGKPTVHSYANLIKAYVKDNRVDDAFNVYSNMKKSGLMPTQPIFTTLIKGCIDNGEIKRAWTTFDHMRLEVCQPDEVTYSLMIRACAKEENSERAFDLYQEMKEKGLYPTDVTFNSLIHACAKRKDILWYI</sequence>
<evidence type="ECO:0000256" key="4">
    <source>
        <dbReference type="ARBA" id="ARBA00044511"/>
    </source>
</evidence>
<feature type="repeat" description="PPR" evidence="5">
    <location>
        <begin position="615"/>
        <end position="649"/>
    </location>
</feature>
<feature type="repeat" description="PPR" evidence="5">
    <location>
        <begin position="512"/>
        <end position="546"/>
    </location>
</feature>
<dbReference type="Pfam" id="PF13041">
    <property type="entry name" value="PPR_2"/>
    <property type="match status" value="2"/>
</dbReference>
<dbReference type="CDD" id="cd06257">
    <property type="entry name" value="DnaJ"/>
    <property type="match status" value="1"/>
</dbReference>
<feature type="region of interest" description="Disordered" evidence="7">
    <location>
        <begin position="1"/>
        <end position="29"/>
    </location>
</feature>
<keyword evidence="2" id="KW-0677">Repeat</keyword>
<comment type="similarity">
    <text evidence="1">Belongs to the CCM1 family.</text>
</comment>
<evidence type="ECO:0000259" key="8">
    <source>
        <dbReference type="PROSITE" id="PS50076"/>
    </source>
</evidence>
<evidence type="ECO:0000256" key="7">
    <source>
        <dbReference type="SAM" id="MobiDB-lite"/>
    </source>
</evidence>
<reference evidence="9" key="1">
    <citation type="submission" date="2022-08" db="EMBL/GenBank/DDBJ databases">
        <authorList>
            <person name="Kallberg Y."/>
            <person name="Tangrot J."/>
            <person name="Rosling A."/>
        </authorList>
    </citation>
    <scope>NUCLEOTIDE SEQUENCE</scope>
    <source>
        <strain evidence="9">Wild A</strain>
    </source>
</reference>
<feature type="domain" description="J" evidence="8">
    <location>
        <begin position="136"/>
        <end position="214"/>
    </location>
</feature>
<dbReference type="OrthoDB" id="259708at2759"/>
<dbReference type="Proteomes" id="UP001153678">
    <property type="component" value="Unassembled WGS sequence"/>
</dbReference>
<evidence type="ECO:0000256" key="3">
    <source>
        <dbReference type="ARBA" id="ARBA00044493"/>
    </source>
</evidence>
<evidence type="ECO:0000313" key="10">
    <source>
        <dbReference type="Proteomes" id="UP001153678"/>
    </source>
</evidence>
<dbReference type="NCBIfam" id="TIGR00756">
    <property type="entry name" value="PPR"/>
    <property type="match status" value="4"/>
</dbReference>
<dbReference type="PANTHER" id="PTHR47447">
    <property type="entry name" value="OS03G0856100 PROTEIN"/>
    <property type="match status" value="1"/>
</dbReference>
<evidence type="ECO:0000256" key="5">
    <source>
        <dbReference type="PROSITE-ProRule" id="PRU00708"/>
    </source>
</evidence>
<dbReference type="EMBL" id="CAMKVN010000799">
    <property type="protein sequence ID" value="CAI2171255.1"/>
    <property type="molecule type" value="Genomic_DNA"/>
</dbReference>
<proteinExistence type="inferred from homology"/>
<dbReference type="Pfam" id="PF00226">
    <property type="entry name" value="DnaJ"/>
    <property type="match status" value="1"/>
</dbReference>
<keyword evidence="10" id="KW-1185">Reference proteome</keyword>
<comment type="subunit">
    <text evidence="4">Binds to mitochondrial small subunit 15S rRNA.</text>
</comment>
<dbReference type="AlphaFoldDB" id="A0A9W4SJE1"/>
<comment type="caution">
    <text evidence="9">The sequence shown here is derived from an EMBL/GenBank/DDBJ whole genome shotgun (WGS) entry which is preliminary data.</text>
</comment>
<dbReference type="PANTHER" id="PTHR47447:SF17">
    <property type="entry name" value="OS12G0638900 PROTEIN"/>
    <property type="match status" value="1"/>
</dbReference>
<evidence type="ECO:0000256" key="1">
    <source>
        <dbReference type="ARBA" id="ARBA00006192"/>
    </source>
</evidence>
<accession>A0A9W4SJE1</accession>
<dbReference type="InterPro" id="IPR011990">
    <property type="entry name" value="TPR-like_helical_dom_sf"/>
</dbReference>
<evidence type="ECO:0000256" key="6">
    <source>
        <dbReference type="SAM" id="Coils"/>
    </source>
</evidence>
<comment type="function">
    <text evidence="3">Regulates mitochondrial small subunit maturation by controlling 15S rRNA 5'-end processing. Localizes to the 5' precursor of the 15S rRNA in a position that is subsequently occupied by mS47 in the mature yeast mtSSU. Uses structure and sequence-specific RNA recognition, binding to a single-stranded region of the precursor and specifically recognizing bases -6 to -1. The exchange of Ccm1 for mS47 is coupled to the irreversible removal of precursor rRNA that is accompanied by conformational changes of the mitoribosomal proteins uS5m and mS26. These conformational changes signal completion of 5'-end rRNA processing through protection of the mature 5'-end of the 15S rRNA and stabilization of mS47. The removal of the 5' precursor together with the dissociation of Ccm1 may be catalyzed by the 5'-3' exoribonuclease Pet127. Involved in the specific removal of group I introns in mitochondrial encoded transcripts.</text>
</comment>
<protein>
    <submittedName>
        <fullName evidence="9">1213_t:CDS:1</fullName>
    </submittedName>
</protein>
<feature type="repeat" description="PPR" evidence="5">
    <location>
        <begin position="580"/>
        <end position="614"/>
    </location>
</feature>
<gene>
    <name evidence="9" type="ORF">FWILDA_LOCUS4989</name>
</gene>
<dbReference type="SMART" id="SM00271">
    <property type="entry name" value="DnaJ"/>
    <property type="match status" value="1"/>
</dbReference>
<evidence type="ECO:0000256" key="2">
    <source>
        <dbReference type="ARBA" id="ARBA00022737"/>
    </source>
</evidence>
<dbReference type="InterPro" id="IPR036869">
    <property type="entry name" value="J_dom_sf"/>
</dbReference>
<keyword evidence="6" id="KW-0175">Coiled coil</keyword>
<feature type="region of interest" description="Disordered" evidence="7">
    <location>
        <begin position="62"/>
        <end position="86"/>
    </location>
</feature>
<dbReference type="SUPFAM" id="SSF46565">
    <property type="entry name" value="Chaperone J-domain"/>
    <property type="match status" value="1"/>
</dbReference>
<dbReference type="InterPro" id="IPR001623">
    <property type="entry name" value="DnaJ_domain"/>
</dbReference>
<feature type="repeat" description="PPR" evidence="5">
    <location>
        <begin position="650"/>
        <end position="684"/>
    </location>
</feature>
<dbReference type="Gene3D" id="1.25.40.10">
    <property type="entry name" value="Tetratricopeptide repeat domain"/>
    <property type="match status" value="2"/>
</dbReference>
<dbReference type="Gene3D" id="1.10.287.110">
    <property type="entry name" value="DnaJ domain"/>
    <property type="match status" value="1"/>
</dbReference>
<organism evidence="9 10">
    <name type="scientific">Funneliformis geosporum</name>
    <dbReference type="NCBI Taxonomy" id="1117311"/>
    <lineage>
        <taxon>Eukaryota</taxon>
        <taxon>Fungi</taxon>
        <taxon>Fungi incertae sedis</taxon>
        <taxon>Mucoromycota</taxon>
        <taxon>Glomeromycotina</taxon>
        <taxon>Glomeromycetes</taxon>
        <taxon>Glomerales</taxon>
        <taxon>Glomeraceae</taxon>
        <taxon>Funneliformis</taxon>
    </lineage>
</organism>
<name>A0A9W4SJE1_9GLOM</name>
<dbReference type="PRINTS" id="PR00625">
    <property type="entry name" value="JDOMAIN"/>
</dbReference>
<feature type="compositionally biased region" description="Basic and acidic residues" evidence="7">
    <location>
        <begin position="1"/>
        <end position="10"/>
    </location>
</feature>
<feature type="compositionally biased region" description="Basic residues" evidence="7">
    <location>
        <begin position="71"/>
        <end position="80"/>
    </location>
</feature>
<dbReference type="Pfam" id="PF13812">
    <property type="entry name" value="PPR_3"/>
    <property type="match status" value="1"/>
</dbReference>
<feature type="coiled-coil region" evidence="6">
    <location>
        <begin position="400"/>
        <end position="427"/>
    </location>
</feature>
<evidence type="ECO:0000313" key="9">
    <source>
        <dbReference type="EMBL" id="CAI2171255.1"/>
    </source>
</evidence>